<dbReference type="PANTHER" id="PTHR45956:SF6">
    <property type="entry name" value="RUN DOMAIN-CONTAINING PROTEIN"/>
    <property type="match status" value="1"/>
</dbReference>
<proteinExistence type="predicted"/>
<dbReference type="SUPFAM" id="SSF140741">
    <property type="entry name" value="RUN domain-like"/>
    <property type="match status" value="1"/>
</dbReference>
<sequence>MKVQEIIEGGNNAMEQEMAGAQDTIYLCNFRVSVDGEWLCLKELQDVEFNMQDSITQPLSTPSPEVPVQPFGRDPVVIERSNLVNISKLVVKELIEQSLRYGRMLDSDHMPLQHFFIVLEHVLRHGLRPKKGLLGPKKELWDILQMVEKFAPEAQDITASVRDLPTVRTHMGRARAWLRLALMQKKLADYLKVLIDHKDDALVEYFEPDALMLSDEAIVIIGLLVGLNVIDCNLCVKEEDLDCPQGVIDFSLYLRSSNHVSSDSSNDEQGDNMITVLDQKNYIEELNRHLNATVTNLQTKVESLTTMNALMKEDLAIAKNSLLALYEENRQLKQELGKDVSGYCMSSSGVQITNITESENGKVITGEVDELKQRLDEERKLRQEADKELELQMCLKAEMEVAMKLLEKDIHEKQDTIVSLRRQLDDIKLINLEMYKKLQECEMELTQKGEVVSRLQAKAGQIGKILNNLEKYNHLLKDDKKSSDRRSSEKRQVVKMQSKEKATKSENHSNVSECKSDDKHETHSEQSDKGETGKEPPTSDSIDSFVNLELDTKQDDKYATLQEDYYNLKEQCLEQEQTLEELGSQLTSLQELWRNFL</sequence>
<dbReference type="GO" id="GO:0005737">
    <property type="term" value="C:cytoplasm"/>
    <property type="evidence" value="ECO:0007669"/>
    <property type="project" value="TreeGrafter"/>
</dbReference>
<organism evidence="5 6">
    <name type="scientific">Asbolus verrucosus</name>
    <name type="common">Desert ironclad beetle</name>
    <dbReference type="NCBI Taxonomy" id="1661398"/>
    <lineage>
        <taxon>Eukaryota</taxon>
        <taxon>Metazoa</taxon>
        <taxon>Ecdysozoa</taxon>
        <taxon>Arthropoda</taxon>
        <taxon>Hexapoda</taxon>
        <taxon>Insecta</taxon>
        <taxon>Pterygota</taxon>
        <taxon>Neoptera</taxon>
        <taxon>Endopterygota</taxon>
        <taxon>Coleoptera</taxon>
        <taxon>Polyphaga</taxon>
        <taxon>Cucujiformia</taxon>
        <taxon>Tenebrionidae</taxon>
        <taxon>Pimeliinae</taxon>
        <taxon>Asbolus</taxon>
    </lineage>
</organism>
<name>A0A482W8X4_ASBVE</name>
<evidence type="ECO:0000313" key="5">
    <source>
        <dbReference type="EMBL" id="RZC41564.1"/>
    </source>
</evidence>
<evidence type="ECO:0000256" key="1">
    <source>
        <dbReference type="ARBA" id="ARBA00023054"/>
    </source>
</evidence>
<gene>
    <name evidence="5" type="ORF">BDFB_002461</name>
</gene>
<keyword evidence="6" id="KW-1185">Reference proteome</keyword>
<dbReference type="EMBL" id="QDEB01016073">
    <property type="protein sequence ID" value="RZC41564.1"/>
    <property type="molecule type" value="Genomic_DNA"/>
</dbReference>
<dbReference type="Gene3D" id="1.20.58.900">
    <property type="match status" value="1"/>
</dbReference>
<dbReference type="OrthoDB" id="79871at2759"/>
<feature type="compositionally biased region" description="Basic and acidic residues" evidence="3">
    <location>
        <begin position="514"/>
        <end position="534"/>
    </location>
</feature>
<dbReference type="Proteomes" id="UP000292052">
    <property type="component" value="Unassembled WGS sequence"/>
</dbReference>
<protein>
    <submittedName>
        <fullName evidence="5">RUFY3</fullName>
    </submittedName>
</protein>
<evidence type="ECO:0000313" key="6">
    <source>
        <dbReference type="Proteomes" id="UP000292052"/>
    </source>
</evidence>
<dbReference type="AlphaFoldDB" id="A0A482W8X4"/>
<feature type="region of interest" description="Disordered" evidence="3">
    <location>
        <begin position="476"/>
        <end position="543"/>
    </location>
</feature>
<feature type="compositionally biased region" description="Basic and acidic residues" evidence="3">
    <location>
        <begin position="476"/>
        <end position="507"/>
    </location>
</feature>
<dbReference type="Pfam" id="PF02759">
    <property type="entry name" value="RUN"/>
    <property type="match status" value="1"/>
</dbReference>
<dbReference type="InterPro" id="IPR037213">
    <property type="entry name" value="Run_dom_sf"/>
</dbReference>
<dbReference type="PANTHER" id="PTHR45956">
    <property type="entry name" value="RUN AND FYVE DOMAIN-CONTAINING PROTEIN 2-LIKE PROTEIN"/>
    <property type="match status" value="1"/>
</dbReference>
<dbReference type="FunFam" id="1.20.58.900:FF:000011">
    <property type="entry name" value="Uncharacterized protein, isoform B"/>
    <property type="match status" value="1"/>
</dbReference>
<dbReference type="SMART" id="SM00593">
    <property type="entry name" value="RUN"/>
    <property type="match status" value="1"/>
</dbReference>
<feature type="coiled-coil region" evidence="2">
    <location>
        <begin position="368"/>
        <end position="423"/>
    </location>
</feature>
<dbReference type="InterPro" id="IPR004012">
    <property type="entry name" value="Run_dom"/>
</dbReference>
<evidence type="ECO:0000256" key="3">
    <source>
        <dbReference type="SAM" id="MobiDB-lite"/>
    </source>
</evidence>
<comment type="caution">
    <text evidence="5">The sequence shown here is derived from an EMBL/GenBank/DDBJ whole genome shotgun (WGS) entry which is preliminary data.</text>
</comment>
<accession>A0A482W8X4</accession>
<reference evidence="5 6" key="1">
    <citation type="submission" date="2017-03" db="EMBL/GenBank/DDBJ databases">
        <title>Genome of the blue death feigning beetle - Asbolus verrucosus.</title>
        <authorList>
            <person name="Rider S.D."/>
        </authorList>
    </citation>
    <scope>NUCLEOTIDE SEQUENCE [LARGE SCALE GENOMIC DNA]</scope>
    <source>
        <strain evidence="5">Butters</strain>
        <tissue evidence="5">Head and leg muscle</tissue>
    </source>
</reference>
<evidence type="ECO:0000256" key="2">
    <source>
        <dbReference type="SAM" id="Coils"/>
    </source>
</evidence>
<dbReference type="CDD" id="cd17681">
    <property type="entry name" value="RUN_RUFY1_like"/>
    <property type="match status" value="1"/>
</dbReference>
<evidence type="ECO:0000259" key="4">
    <source>
        <dbReference type="PROSITE" id="PS50826"/>
    </source>
</evidence>
<dbReference type="InterPro" id="IPR047335">
    <property type="entry name" value="RUFY1-3"/>
</dbReference>
<dbReference type="STRING" id="1661398.A0A482W8X4"/>
<keyword evidence="1 2" id="KW-0175">Coiled coil</keyword>
<dbReference type="PROSITE" id="PS50826">
    <property type="entry name" value="RUN"/>
    <property type="match status" value="1"/>
</dbReference>
<feature type="domain" description="RUN" evidence="4">
    <location>
        <begin position="106"/>
        <end position="239"/>
    </location>
</feature>